<evidence type="ECO:0000313" key="3">
    <source>
        <dbReference type="Proteomes" id="UP000799771"/>
    </source>
</evidence>
<dbReference type="EMBL" id="ML977501">
    <property type="protein sequence ID" value="KAF2132463.1"/>
    <property type="molecule type" value="Genomic_DNA"/>
</dbReference>
<dbReference type="GeneID" id="54411753"/>
<accession>A0A6A6AMR0</accession>
<dbReference type="RefSeq" id="XP_033526850.1">
    <property type="nucleotide sequence ID" value="XM_033671321.1"/>
</dbReference>
<keyword evidence="1" id="KW-0732">Signal</keyword>
<keyword evidence="3" id="KW-1185">Reference proteome</keyword>
<dbReference type="OrthoDB" id="3734810at2759"/>
<evidence type="ECO:0000313" key="2">
    <source>
        <dbReference type="EMBL" id="KAF2132463.1"/>
    </source>
</evidence>
<feature type="chain" id="PRO_5025361716" evidence="1">
    <location>
        <begin position="19"/>
        <end position="114"/>
    </location>
</feature>
<evidence type="ECO:0000256" key="1">
    <source>
        <dbReference type="SAM" id="SignalP"/>
    </source>
</evidence>
<dbReference type="AlphaFoldDB" id="A0A6A6AMR0"/>
<gene>
    <name evidence="2" type="ORF">P153DRAFT_394600</name>
</gene>
<sequence>MRFTTSIILFALSMSVQATCNIPGQGSGTTSDTRCCWGGSEGSDACYRQNGYAGCGNGIENANFCRNVGVPNSRCNSDCCDIATGRGQPCPRGNNRCDKDSGCPYRRFPQGTLI</sequence>
<proteinExistence type="predicted"/>
<dbReference type="Proteomes" id="UP000799771">
    <property type="component" value="Unassembled WGS sequence"/>
</dbReference>
<feature type="signal peptide" evidence="1">
    <location>
        <begin position="1"/>
        <end position="18"/>
    </location>
</feature>
<organism evidence="2 3">
    <name type="scientific">Dothidotthia symphoricarpi CBS 119687</name>
    <dbReference type="NCBI Taxonomy" id="1392245"/>
    <lineage>
        <taxon>Eukaryota</taxon>
        <taxon>Fungi</taxon>
        <taxon>Dikarya</taxon>
        <taxon>Ascomycota</taxon>
        <taxon>Pezizomycotina</taxon>
        <taxon>Dothideomycetes</taxon>
        <taxon>Pleosporomycetidae</taxon>
        <taxon>Pleosporales</taxon>
        <taxon>Dothidotthiaceae</taxon>
        <taxon>Dothidotthia</taxon>
    </lineage>
</organism>
<protein>
    <submittedName>
        <fullName evidence="2">Uncharacterized protein</fullName>
    </submittedName>
</protein>
<reference evidence="2" key="1">
    <citation type="journal article" date="2020" name="Stud. Mycol.">
        <title>101 Dothideomycetes genomes: a test case for predicting lifestyles and emergence of pathogens.</title>
        <authorList>
            <person name="Haridas S."/>
            <person name="Albert R."/>
            <person name="Binder M."/>
            <person name="Bloem J."/>
            <person name="Labutti K."/>
            <person name="Salamov A."/>
            <person name="Andreopoulos B."/>
            <person name="Baker S."/>
            <person name="Barry K."/>
            <person name="Bills G."/>
            <person name="Bluhm B."/>
            <person name="Cannon C."/>
            <person name="Castanera R."/>
            <person name="Culley D."/>
            <person name="Daum C."/>
            <person name="Ezra D."/>
            <person name="Gonzalez J."/>
            <person name="Henrissat B."/>
            <person name="Kuo A."/>
            <person name="Liang C."/>
            <person name="Lipzen A."/>
            <person name="Lutzoni F."/>
            <person name="Magnuson J."/>
            <person name="Mondo S."/>
            <person name="Nolan M."/>
            <person name="Ohm R."/>
            <person name="Pangilinan J."/>
            <person name="Park H.-J."/>
            <person name="Ramirez L."/>
            <person name="Alfaro M."/>
            <person name="Sun H."/>
            <person name="Tritt A."/>
            <person name="Yoshinaga Y."/>
            <person name="Zwiers L.-H."/>
            <person name="Turgeon B."/>
            <person name="Goodwin S."/>
            <person name="Spatafora J."/>
            <person name="Crous P."/>
            <person name="Grigoriev I."/>
        </authorList>
    </citation>
    <scope>NUCLEOTIDE SEQUENCE</scope>
    <source>
        <strain evidence="2">CBS 119687</strain>
    </source>
</reference>
<name>A0A6A6AMR0_9PLEO</name>